<accession>A0A9D2MDH6</accession>
<sequence>MDKTSILDMAMGAIKERVDYEMGHIVDNILDPNTPPNKKRKLTLTLEFTPDAERQTIQVSVTAKAALCPTNPISTSLYVTGDPATGLAQAVETVPQVPGQTSLDGMEQEEPKVLKFKQA</sequence>
<gene>
    <name evidence="1" type="ORF">H9714_10350</name>
</gene>
<name>A0A9D2MDH6_9FIRM</name>
<comment type="caution">
    <text evidence="1">The sequence shown here is derived from an EMBL/GenBank/DDBJ whole genome shotgun (WGS) entry which is preliminary data.</text>
</comment>
<dbReference type="Proteomes" id="UP000824208">
    <property type="component" value="Unassembled WGS sequence"/>
</dbReference>
<dbReference type="EMBL" id="DWYC01000088">
    <property type="protein sequence ID" value="HJB57939.1"/>
    <property type="molecule type" value="Genomic_DNA"/>
</dbReference>
<dbReference type="AlphaFoldDB" id="A0A9D2MDH6"/>
<evidence type="ECO:0008006" key="3">
    <source>
        <dbReference type="Google" id="ProtNLM"/>
    </source>
</evidence>
<protein>
    <recommendedName>
        <fullName evidence="3">Replication terminator protein</fullName>
    </recommendedName>
</protein>
<reference evidence="1" key="2">
    <citation type="submission" date="2021-04" db="EMBL/GenBank/DDBJ databases">
        <authorList>
            <person name="Gilroy R."/>
        </authorList>
    </citation>
    <scope>NUCLEOTIDE SEQUENCE</scope>
    <source>
        <strain evidence="1">CHK189-11263</strain>
    </source>
</reference>
<reference evidence="1" key="1">
    <citation type="journal article" date="2021" name="PeerJ">
        <title>Extensive microbial diversity within the chicken gut microbiome revealed by metagenomics and culture.</title>
        <authorList>
            <person name="Gilroy R."/>
            <person name="Ravi A."/>
            <person name="Getino M."/>
            <person name="Pursley I."/>
            <person name="Horton D.L."/>
            <person name="Alikhan N.F."/>
            <person name="Baker D."/>
            <person name="Gharbi K."/>
            <person name="Hall N."/>
            <person name="Watson M."/>
            <person name="Adriaenssens E.M."/>
            <person name="Foster-Nyarko E."/>
            <person name="Jarju S."/>
            <person name="Secka A."/>
            <person name="Antonio M."/>
            <person name="Oren A."/>
            <person name="Chaudhuri R.R."/>
            <person name="La Ragione R."/>
            <person name="Hildebrand F."/>
            <person name="Pallen M.J."/>
        </authorList>
    </citation>
    <scope>NUCLEOTIDE SEQUENCE</scope>
    <source>
        <strain evidence="1">CHK189-11263</strain>
    </source>
</reference>
<evidence type="ECO:0000313" key="1">
    <source>
        <dbReference type="EMBL" id="HJB57939.1"/>
    </source>
</evidence>
<proteinExistence type="predicted"/>
<organism evidence="1 2">
    <name type="scientific">Candidatus Flavonifractor intestinipullorum</name>
    <dbReference type="NCBI Taxonomy" id="2838587"/>
    <lineage>
        <taxon>Bacteria</taxon>
        <taxon>Bacillati</taxon>
        <taxon>Bacillota</taxon>
        <taxon>Clostridia</taxon>
        <taxon>Eubacteriales</taxon>
        <taxon>Oscillospiraceae</taxon>
        <taxon>Flavonifractor</taxon>
    </lineage>
</organism>
<evidence type="ECO:0000313" key="2">
    <source>
        <dbReference type="Proteomes" id="UP000824208"/>
    </source>
</evidence>